<name>A0A6I3M9P0_9MICO</name>
<dbReference type="OrthoDB" id="4827602at2"/>
<reference evidence="2 3" key="1">
    <citation type="submission" date="2019-11" db="EMBL/GenBank/DDBJ databases">
        <title>Agromyces kandeliae sp. nov., isolated from mangrove soil.</title>
        <authorList>
            <person name="Wang R."/>
        </authorList>
    </citation>
    <scope>NUCLEOTIDE SEQUENCE [LARGE SCALE GENOMIC DNA]</scope>
    <source>
        <strain evidence="2 3">JCM 11433</strain>
    </source>
</reference>
<dbReference type="RefSeq" id="WP_155052944.1">
    <property type="nucleotide sequence ID" value="NZ_JBHMAT010000001.1"/>
</dbReference>
<evidence type="ECO:0000256" key="1">
    <source>
        <dbReference type="SAM" id="MobiDB-lite"/>
    </source>
</evidence>
<comment type="caution">
    <text evidence="2">The sequence shown here is derived from an EMBL/GenBank/DDBJ whole genome shotgun (WGS) entry which is preliminary data.</text>
</comment>
<accession>A0A6I3M9P0</accession>
<dbReference type="AlphaFoldDB" id="A0A6I3M9P0"/>
<dbReference type="Proteomes" id="UP000433071">
    <property type="component" value="Unassembled WGS sequence"/>
</dbReference>
<evidence type="ECO:0000313" key="2">
    <source>
        <dbReference type="EMBL" id="MTH69925.1"/>
    </source>
</evidence>
<keyword evidence="3" id="KW-1185">Reference proteome</keyword>
<sequence>MTLPVPGVPAESDEPGGHSYAALLAPASAAPRDAVLAALRELGFTGWLAPRADDWIVAIAVPGDGAIASGRRGVLDAAAALAAVLPATAFAFRVRWDRQLVIAAWIAGEELGRYSSDPSQEPGADEEVLDDPFGVEHAAAFAAAAGRPDSATELEEVLAEPLDSDSVFESERLARVLDLLGMPRWIVASAALPKDVPTGPDAREFVRLGAGSTGASGVVRGWMTGRVRRRTPPPPALADPPRADDPGIDPWLL</sequence>
<dbReference type="EMBL" id="WMLB01000037">
    <property type="protein sequence ID" value="MTH69925.1"/>
    <property type="molecule type" value="Genomic_DNA"/>
</dbReference>
<evidence type="ECO:0000313" key="3">
    <source>
        <dbReference type="Proteomes" id="UP000433071"/>
    </source>
</evidence>
<gene>
    <name evidence="2" type="ORF">GJ743_16250</name>
</gene>
<organism evidence="2 3">
    <name type="scientific">Agromyces bracchium</name>
    <dbReference type="NCBI Taxonomy" id="88376"/>
    <lineage>
        <taxon>Bacteria</taxon>
        <taxon>Bacillati</taxon>
        <taxon>Actinomycetota</taxon>
        <taxon>Actinomycetes</taxon>
        <taxon>Micrococcales</taxon>
        <taxon>Microbacteriaceae</taxon>
        <taxon>Agromyces</taxon>
    </lineage>
</organism>
<feature type="region of interest" description="Disordered" evidence="1">
    <location>
        <begin position="222"/>
        <end position="253"/>
    </location>
</feature>
<protein>
    <submittedName>
        <fullName evidence="2">Uncharacterized protein</fullName>
    </submittedName>
</protein>
<proteinExistence type="predicted"/>